<name>A0A645AL24_9ZZZZ</name>
<organism evidence="2">
    <name type="scientific">bioreactor metagenome</name>
    <dbReference type="NCBI Taxonomy" id="1076179"/>
    <lineage>
        <taxon>unclassified sequences</taxon>
        <taxon>metagenomes</taxon>
        <taxon>ecological metagenomes</taxon>
    </lineage>
</organism>
<keyword evidence="1" id="KW-0812">Transmembrane</keyword>
<comment type="caution">
    <text evidence="2">The sequence shown here is derived from an EMBL/GenBank/DDBJ whole genome shotgun (WGS) entry which is preliminary data.</text>
</comment>
<accession>A0A645AL24</accession>
<evidence type="ECO:0000256" key="1">
    <source>
        <dbReference type="SAM" id="Phobius"/>
    </source>
</evidence>
<keyword evidence="1" id="KW-1133">Transmembrane helix</keyword>
<feature type="transmembrane region" description="Helical" evidence="1">
    <location>
        <begin position="20"/>
        <end position="41"/>
    </location>
</feature>
<dbReference type="EMBL" id="VSSQ01014530">
    <property type="protein sequence ID" value="MPM53849.1"/>
    <property type="molecule type" value="Genomic_DNA"/>
</dbReference>
<protein>
    <submittedName>
        <fullName evidence="2">Uncharacterized protein</fullName>
    </submittedName>
</protein>
<proteinExistence type="predicted"/>
<keyword evidence="1" id="KW-0472">Membrane</keyword>
<dbReference type="AlphaFoldDB" id="A0A645AL24"/>
<gene>
    <name evidence="2" type="ORF">SDC9_100619</name>
</gene>
<reference evidence="2" key="1">
    <citation type="submission" date="2019-08" db="EMBL/GenBank/DDBJ databases">
        <authorList>
            <person name="Kucharzyk K."/>
            <person name="Murdoch R.W."/>
            <person name="Higgins S."/>
            <person name="Loffler F."/>
        </authorList>
    </citation>
    <scope>NUCLEOTIDE SEQUENCE</scope>
</reference>
<evidence type="ECO:0000313" key="2">
    <source>
        <dbReference type="EMBL" id="MPM53849.1"/>
    </source>
</evidence>
<sequence>MPIGISLSVFMILEDNDLFINRVISILIIIGFLTQLIYNYLKWKKMKLIMIE</sequence>